<sequence>MRCMITISDHDNFFSYGLYHLFKSRLKVCLLVKTTSLGNESDDGFITISLCENVSVTLEIRDKKHMAKELSSEVVIFRNDSVNQLIRKIEYTIANMLKHGHGHDVICNDRGVIKLTSTQIKICEFFYNGITTKTASLLLNLSEKTISTHKRNVMRKINVINNQGLYLWIEKNKIHYF</sequence>
<dbReference type="SUPFAM" id="SSF46894">
    <property type="entry name" value="C-terminal effector domain of the bipartite response regulators"/>
    <property type="match status" value="1"/>
</dbReference>
<dbReference type="InterPro" id="IPR000792">
    <property type="entry name" value="Tscrpt_reg_LuxR_C"/>
</dbReference>
<feature type="domain" description="HTH luxR-type" evidence="2">
    <location>
        <begin position="108"/>
        <end position="173"/>
    </location>
</feature>
<dbReference type="PRINTS" id="PR00038">
    <property type="entry name" value="HTHLUXR"/>
</dbReference>
<dbReference type="InterPro" id="IPR016032">
    <property type="entry name" value="Sig_transdc_resp-reg_C-effctor"/>
</dbReference>
<dbReference type="Proteomes" id="UP000043316">
    <property type="component" value="Unassembled WGS sequence"/>
</dbReference>
<evidence type="ECO:0000313" key="4">
    <source>
        <dbReference type="Proteomes" id="UP000043316"/>
    </source>
</evidence>
<keyword evidence="1" id="KW-0238">DNA-binding</keyword>
<dbReference type="SMART" id="SM00421">
    <property type="entry name" value="HTH_LUXR"/>
    <property type="match status" value="1"/>
</dbReference>
<dbReference type="Pfam" id="PF00196">
    <property type="entry name" value="GerE"/>
    <property type="match status" value="1"/>
</dbReference>
<dbReference type="InterPro" id="IPR036388">
    <property type="entry name" value="WH-like_DNA-bd_sf"/>
</dbReference>
<evidence type="ECO:0000259" key="2">
    <source>
        <dbReference type="PROSITE" id="PS50043"/>
    </source>
</evidence>
<name>A0A0H5LVP1_YERIN</name>
<gene>
    <name evidence="3" type="ORF">ERS008476_02201</name>
</gene>
<dbReference type="PROSITE" id="PS50043">
    <property type="entry name" value="HTH_LUXR_2"/>
    <property type="match status" value="1"/>
</dbReference>
<dbReference type="AlphaFoldDB" id="A0A0H5LVP1"/>
<evidence type="ECO:0000256" key="1">
    <source>
        <dbReference type="ARBA" id="ARBA00023125"/>
    </source>
</evidence>
<proteinExistence type="predicted"/>
<dbReference type="Gene3D" id="1.10.10.10">
    <property type="entry name" value="Winged helix-like DNA-binding domain superfamily/Winged helix DNA-binding domain"/>
    <property type="match status" value="1"/>
</dbReference>
<organism evidence="3 4">
    <name type="scientific">Yersinia intermedia</name>
    <dbReference type="NCBI Taxonomy" id="631"/>
    <lineage>
        <taxon>Bacteria</taxon>
        <taxon>Pseudomonadati</taxon>
        <taxon>Pseudomonadota</taxon>
        <taxon>Gammaproteobacteria</taxon>
        <taxon>Enterobacterales</taxon>
        <taxon>Yersiniaceae</taxon>
        <taxon>Yersinia</taxon>
    </lineage>
</organism>
<reference evidence="4" key="1">
    <citation type="submission" date="2015-03" db="EMBL/GenBank/DDBJ databases">
        <authorList>
            <consortium name="Pathogen Informatics"/>
        </authorList>
    </citation>
    <scope>NUCLEOTIDE SEQUENCE [LARGE SCALE GENOMIC DNA]</scope>
    <source>
        <strain evidence="4">R148</strain>
    </source>
</reference>
<dbReference type="GO" id="GO:0006355">
    <property type="term" value="P:regulation of DNA-templated transcription"/>
    <property type="evidence" value="ECO:0007669"/>
    <property type="project" value="InterPro"/>
</dbReference>
<evidence type="ECO:0000313" key="3">
    <source>
        <dbReference type="EMBL" id="CRY55219.1"/>
    </source>
</evidence>
<accession>A0A0H5LVP1</accession>
<protein>
    <submittedName>
        <fullName evidence="3">Colanic acid capsular biosynthesis activation protein A</fullName>
    </submittedName>
</protein>
<dbReference type="EMBL" id="CWJI01000004">
    <property type="protein sequence ID" value="CRY55219.1"/>
    <property type="molecule type" value="Genomic_DNA"/>
</dbReference>
<dbReference type="GO" id="GO:0003677">
    <property type="term" value="F:DNA binding"/>
    <property type="evidence" value="ECO:0007669"/>
    <property type="project" value="UniProtKB-KW"/>
</dbReference>